<evidence type="ECO:0000256" key="11">
    <source>
        <dbReference type="ARBA" id="ARBA00048781"/>
    </source>
</evidence>
<dbReference type="GO" id="GO:0006772">
    <property type="term" value="P:thiamine metabolic process"/>
    <property type="evidence" value="ECO:0007669"/>
    <property type="project" value="TreeGrafter"/>
</dbReference>
<evidence type="ECO:0000256" key="5">
    <source>
        <dbReference type="ARBA" id="ARBA00022801"/>
    </source>
</evidence>
<keyword evidence="14" id="KW-1185">Reference proteome</keyword>
<dbReference type="Pfam" id="PF01931">
    <property type="entry name" value="NTPase_I-T"/>
    <property type="match status" value="1"/>
</dbReference>
<evidence type="ECO:0000256" key="9">
    <source>
        <dbReference type="ARBA" id="ARBA00038901"/>
    </source>
</evidence>
<proteinExistence type="predicted"/>
<dbReference type="PANTHER" id="PTHR34699">
    <property type="match status" value="1"/>
</dbReference>
<dbReference type="Gene3D" id="3.90.950.10">
    <property type="match status" value="1"/>
</dbReference>
<name>A0AAE3H4J3_9BACT</name>
<comment type="cofactor">
    <cofactor evidence="2">
        <name>Mg(2+)</name>
        <dbReference type="ChEBI" id="CHEBI:18420"/>
    </cofactor>
</comment>
<keyword evidence="6" id="KW-0460">Magnesium</keyword>
<keyword evidence="5" id="KW-0378">Hydrolase</keyword>
<dbReference type="GO" id="GO:0046872">
    <property type="term" value="F:metal ion binding"/>
    <property type="evidence" value="ECO:0007669"/>
    <property type="project" value="UniProtKB-KW"/>
</dbReference>
<feature type="domain" description="Non-canonical purine NTP phosphatase/PRRC1" evidence="12">
    <location>
        <begin position="8"/>
        <end position="116"/>
    </location>
</feature>
<dbReference type="InterPro" id="IPR026533">
    <property type="entry name" value="NTPase/PRRC1"/>
</dbReference>
<dbReference type="EC" id="3.6.1.73" evidence="9"/>
<evidence type="ECO:0000256" key="2">
    <source>
        <dbReference type="ARBA" id="ARBA00001946"/>
    </source>
</evidence>
<gene>
    <name evidence="13" type="ORF">EGI31_13160</name>
</gene>
<evidence type="ECO:0000256" key="10">
    <source>
        <dbReference type="ARBA" id="ARBA00048174"/>
    </source>
</evidence>
<accession>A0AAE3H4J3</accession>
<comment type="caution">
    <text evidence="13">The sequence shown here is derived from an EMBL/GenBank/DDBJ whole genome shotgun (WGS) entry which is preliminary data.</text>
</comment>
<dbReference type="Proteomes" id="UP001204144">
    <property type="component" value="Unassembled WGS sequence"/>
</dbReference>
<dbReference type="EMBL" id="RJUF01000045">
    <property type="protein sequence ID" value="MCP9763904.1"/>
    <property type="molecule type" value="Genomic_DNA"/>
</dbReference>
<comment type="catalytic activity">
    <reaction evidence="10">
        <text>ITP + H2O = IDP + phosphate + H(+)</text>
        <dbReference type="Rhea" id="RHEA:28330"/>
        <dbReference type="ChEBI" id="CHEBI:15377"/>
        <dbReference type="ChEBI" id="CHEBI:15378"/>
        <dbReference type="ChEBI" id="CHEBI:43474"/>
        <dbReference type="ChEBI" id="CHEBI:58280"/>
        <dbReference type="ChEBI" id="CHEBI:61402"/>
        <dbReference type="EC" id="3.6.1.73"/>
    </reaction>
</comment>
<evidence type="ECO:0000256" key="3">
    <source>
        <dbReference type="ARBA" id="ARBA00022723"/>
    </source>
</evidence>
<comment type="catalytic activity">
    <reaction evidence="11">
        <text>XTP + H2O = XDP + phosphate + H(+)</text>
        <dbReference type="Rhea" id="RHEA:28406"/>
        <dbReference type="ChEBI" id="CHEBI:15377"/>
        <dbReference type="ChEBI" id="CHEBI:15378"/>
        <dbReference type="ChEBI" id="CHEBI:43474"/>
        <dbReference type="ChEBI" id="CHEBI:59884"/>
        <dbReference type="ChEBI" id="CHEBI:61314"/>
        <dbReference type="EC" id="3.6.1.73"/>
    </reaction>
</comment>
<sequence length="120" mass="13307">MMKRVIVASKNPVKVKATQIGFESMFDQQKFVFEGVEVGSGVSDQPMGDEETFNGAYNRAVKAREQFSNADFWVGIEGGNIAHNPTEMEAMAWIVVLNQTKMGKARTAGFFLPKKCLVLK</sequence>
<evidence type="ECO:0000259" key="12">
    <source>
        <dbReference type="Pfam" id="PF01931"/>
    </source>
</evidence>
<dbReference type="AlphaFoldDB" id="A0AAE3H4J3"/>
<keyword evidence="4" id="KW-0547">Nucleotide-binding</keyword>
<evidence type="ECO:0000256" key="4">
    <source>
        <dbReference type="ARBA" id="ARBA00022741"/>
    </source>
</evidence>
<evidence type="ECO:0000256" key="1">
    <source>
        <dbReference type="ARBA" id="ARBA00001936"/>
    </source>
</evidence>
<protein>
    <recommendedName>
        <fullName evidence="9">inosine/xanthosine triphosphatase</fullName>
        <ecNumber evidence="9">3.6.1.73</ecNumber>
    </recommendedName>
</protein>
<reference evidence="13 14" key="1">
    <citation type="submission" date="2018-11" db="EMBL/GenBank/DDBJ databases">
        <title>Novel bacteria species description.</title>
        <authorList>
            <person name="Han J.-H."/>
        </authorList>
    </citation>
    <scope>NUCLEOTIDE SEQUENCE [LARGE SCALE GENOMIC DNA]</scope>
    <source>
        <strain evidence="13 14">KCTC23259</strain>
    </source>
</reference>
<dbReference type="PANTHER" id="PTHR34699:SF2">
    <property type="entry name" value="NON-CANONICAL PURINE NTP PHOSPHATASE_PRRC1 DOMAIN-CONTAINING PROTEIN"/>
    <property type="match status" value="1"/>
</dbReference>
<evidence type="ECO:0000313" key="14">
    <source>
        <dbReference type="Proteomes" id="UP001204144"/>
    </source>
</evidence>
<dbReference type="InterPro" id="IPR050299">
    <property type="entry name" value="YjjX_NTPase"/>
</dbReference>
<dbReference type="SUPFAM" id="SSF52972">
    <property type="entry name" value="ITPase-like"/>
    <property type="match status" value="1"/>
</dbReference>
<keyword evidence="3" id="KW-0479">Metal-binding</keyword>
<dbReference type="GO" id="GO:0000166">
    <property type="term" value="F:nucleotide binding"/>
    <property type="evidence" value="ECO:0007669"/>
    <property type="project" value="UniProtKB-KW"/>
</dbReference>
<dbReference type="GO" id="GO:0009117">
    <property type="term" value="P:nucleotide metabolic process"/>
    <property type="evidence" value="ECO:0007669"/>
    <property type="project" value="UniProtKB-KW"/>
</dbReference>
<evidence type="ECO:0000256" key="7">
    <source>
        <dbReference type="ARBA" id="ARBA00023080"/>
    </source>
</evidence>
<evidence type="ECO:0000256" key="8">
    <source>
        <dbReference type="ARBA" id="ARBA00023211"/>
    </source>
</evidence>
<organism evidence="13 14">
    <name type="scientific">Lacihabitans soyangensis</name>
    <dbReference type="NCBI Taxonomy" id="869394"/>
    <lineage>
        <taxon>Bacteria</taxon>
        <taxon>Pseudomonadati</taxon>
        <taxon>Bacteroidota</taxon>
        <taxon>Cytophagia</taxon>
        <taxon>Cytophagales</taxon>
        <taxon>Leadbetterellaceae</taxon>
        <taxon>Lacihabitans</taxon>
    </lineage>
</organism>
<dbReference type="InterPro" id="IPR029001">
    <property type="entry name" value="ITPase-like_fam"/>
</dbReference>
<keyword evidence="8" id="KW-0464">Manganese</keyword>
<evidence type="ECO:0000256" key="6">
    <source>
        <dbReference type="ARBA" id="ARBA00022842"/>
    </source>
</evidence>
<dbReference type="GO" id="GO:0103023">
    <property type="term" value="F:ITPase activity"/>
    <property type="evidence" value="ECO:0007669"/>
    <property type="project" value="UniProtKB-EC"/>
</dbReference>
<comment type="cofactor">
    <cofactor evidence="1">
        <name>Mn(2+)</name>
        <dbReference type="ChEBI" id="CHEBI:29035"/>
    </cofactor>
</comment>
<keyword evidence="7" id="KW-0546">Nucleotide metabolism</keyword>
<evidence type="ECO:0000313" key="13">
    <source>
        <dbReference type="EMBL" id="MCP9763904.1"/>
    </source>
</evidence>